<keyword evidence="1" id="KW-1133">Transmembrane helix</keyword>
<comment type="caution">
    <text evidence="2">The sequence shown here is derived from an EMBL/GenBank/DDBJ whole genome shotgun (WGS) entry which is preliminary data.</text>
</comment>
<evidence type="ECO:0000313" key="3">
    <source>
        <dbReference type="Proteomes" id="UP000182089"/>
    </source>
</evidence>
<feature type="transmembrane region" description="Helical" evidence="1">
    <location>
        <begin position="113"/>
        <end position="136"/>
    </location>
</feature>
<feature type="transmembrane region" description="Helical" evidence="1">
    <location>
        <begin position="81"/>
        <end position="101"/>
    </location>
</feature>
<dbReference type="EMBL" id="FOCC01000009">
    <property type="protein sequence ID" value="SEM79923.1"/>
    <property type="molecule type" value="Genomic_DNA"/>
</dbReference>
<name>A0ABY1ACG6_9LACO</name>
<organism evidence="2 3">
    <name type="scientific">Ligilactobacillus ruminis</name>
    <dbReference type="NCBI Taxonomy" id="1623"/>
    <lineage>
        <taxon>Bacteria</taxon>
        <taxon>Bacillati</taxon>
        <taxon>Bacillota</taxon>
        <taxon>Bacilli</taxon>
        <taxon>Lactobacillales</taxon>
        <taxon>Lactobacillaceae</taxon>
        <taxon>Ligilactobacillus</taxon>
    </lineage>
</organism>
<keyword evidence="1" id="KW-0812">Transmembrane</keyword>
<accession>A0ABY1ACG6</accession>
<sequence length="182" mass="20256">MTKLTWRSPKLSTRTVTLAAMLIAIEVCLGKISVGSDSLYKIGLGFIGTALIGYFLGPWVGGCAMVINDLISNTIFSSGSTFFFGFTFSAFIAGVIAGIFLHQQPISWQRMLCYTFVQILISNVFFNTLWIFIMYLQTKTMGAWFALLLQRLPKEVISWPIQTLILLAILQALARVPLKSLE</sequence>
<evidence type="ECO:0000256" key="1">
    <source>
        <dbReference type="SAM" id="Phobius"/>
    </source>
</evidence>
<evidence type="ECO:0000313" key="2">
    <source>
        <dbReference type="EMBL" id="SEM79923.1"/>
    </source>
</evidence>
<protein>
    <submittedName>
        <fullName evidence="2">ECF transporter S component, folate family</fullName>
    </submittedName>
</protein>
<feature type="transmembrane region" description="Helical" evidence="1">
    <location>
        <begin position="12"/>
        <end position="30"/>
    </location>
</feature>
<feature type="transmembrane region" description="Helical" evidence="1">
    <location>
        <begin position="42"/>
        <end position="61"/>
    </location>
</feature>
<dbReference type="Pfam" id="PF12822">
    <property type="entry name" value="ECF_trnsprt"/>
    <property type="match status" value="1"/>
</dbReference>
<dbReference type="InterPro" id="IPR030949">
    <property type="entry name" value="ECF_S_folate_fam"/>
</dbReference>
<dbReference type="InterPro" id="IPR024529">
    <property type="entry name" value="ECF_trnsprt_substrate-spec"/>
</dbReference>
<reference evidence="2 3" key="1">
    <citation type="submission" date="2016-10" db="EMBL/GenBank/DDBJ databases">
        <authorList>
            <person name="Varghese N."/>
            <person name="Submissions S."/>
        </authorList>
    </citation>
    <scope>NUCLEOTIDE SEQUENCE [LARGE SCALE GENOMIC DNA]</scope>
    <source>
        <strain evidence="2 3">WC1T17</strain>
    </source>
</reference>
<gene>
    <name evidence="2" type="ORF">SAMN05216431_10923</name>
</gene>
<dbReference type="NCBIfam" id="TIGR04518">
    <property type="entry name" value="ECF_S_folT_fam"/>
    <property type="match status" value="1"/>
</dbReference>
<dbReference type="Gene3D" id="1.10.1760.20">
    <property type="match status" value="1"/>
</dbReference>
<feature type="transmembrane region" description="Helical" evidence="1">
    <location>
        <begin position="156"/>
        <end position="174"/>
    </location>
</feature>
<keyword evidence="1" id="KW-0472">Membrane</keyword>
<proteinExistence type="predicted"/>
<dbReference type="Proteomes" id="UP000182089">
    <property type="component" value="Unassembled WGS sequence"/>
</dbReference>